<dbReference type="InterPro" id="IPR014016">
    <property type="entry name" value="UvrD-like_ATP-bd"/>
</dbReference>
<keyword evidence="12 15" id="KW-0413">Isomerase</keyword>
<evidence type="ECO:0000259" key="18">
    <source>
        <dbReference type="PROSITE" id="PS51198"/>
    </source>
</evidence>
<keyword evidence="6 15" id="KW-0347">Helicase</keyword>
<comment type="miscellaneous">
    <text evidence="15">In the RecBCD complex, RecB has a slow 3'-5' helicase, an exonuclease activity and loads RecA onto ssDNA, RecD has a fast 5'-3' helicase activity, while RecC stimulates the ATPase and processivity of the RecB helicase and contributes to recognition of the Chi site.</text>
</comment>
<feature type="active site" description="For nuclease activity" evidence="15">
    <location>
        <position position="1108"/>
    </location>
</feature>
<keyword evidence="8 15" id="KW-0067">ATP-binding</keyword>
<evidence type="ECO:0000256" key="9">
    <source>
        <dbReference type="ARBA" id="ARBA00022842"/>
    </source>
</evidence>
<dbReference type="PROSITE" id="PS51217">
    <property type="entry name" value="UVRD_HELICASE_CTER"/>
    <property type="match status" value="1"/>
</dbReference>
<evidence type="ECO:0000259" key="19">
    <source>
        <dbReference type="PROSITE" id="PS51217"/>
    </source>
</evidence>
<comment type="domain">
    <text evidence="15">The N-terminal DNA-binding domain is a ssDNA-dependent ATPase and has ATP-dependent 3'-5' helicase function. This domain interacts with RecC.</text>
</comment>
<keyword evidence="3 15" id="KW-0547">Nucleotide-binding</keyword>
<gene>
    <name evidence="15 20" type="primary">recB</name>
    <name evidence="20" type="ORF">SG35_012725</name>
</gene>
<protein>
    <recommendedName>
        <fullName evidence="15">RecBCD enzyme subunit RecB</fullName>
        <ecNumber evidence="15">3.1.11.5</ecNumber>
        <ecNumber evidence="15">5.6.2.4</ecNumber>
    </recommendedName>
    <alternativeName>
        <fullName evidence="15">DNA 3'-5' helicase subunit RecB</fullName>
    </alternativeName>
    <alternativeName>
        <fullName evidence="15">Exonuclease V subunit RecB</fullName>
        <shortName evidence="15">ExoV subunit RecB</shortName>
    </alternativeName>
    <alternativeName>
        <fullName evidence="15">Helicase/nuclease RecBCD subunit RecB</fullName>
    </alternativeName>
</protein>
<dbReference type="EMBL" id="CP059735">
    <property type="protein sequence ID" value="WDE01412.1"/>
    <property type="molecule type" value="Genomic_DNA"/>
</dbReference>
<feature type="binding site" evidence="15">
    <location>
        <position position="1108"/>
    </location>
    <ligand>
        <name>Mg(2+)</name>
        <dbReference type="ChEBI" id="CHEBI:18420"/>
    </ligand>
</feature>
<reference evidence="20 21" key="2">
    <citation type="journal article" date="2022" name="Mar. Drugs">
        <title>Bioassay-Guided Fractionation Leads to the Detection of Cholic Acid Generated by the Rare Thalassomonas sp.</title>
        <authorList>
            <person name="Pheiffer F."/>
            <person name="Schneider Y.K."/>
            <person name="Hansen E.H."/>
            <person name="Andersen J.H."/>
            <person name="Isaksson J."/>
            <person name="Busche T."/>
            <person name="R C."/>
            <person name="Kalinowski J."/>
            <person name="Zyl L.V."/>
            <person name="Trindade M."/>
        </authorList>
    </citation>
    <scope>NUCLEOTIDE SEQUENCE [LARGE SCALE GENOMIC DNA]</scope>
    <source>
        <strain evidence="20 21">A5K-106</strain>
    </source>
</reference>
<evidence type="ECO:0000256" key="15">
    <source>
        <dbReference type="HAMAP-Rule" id="MF_01485"/>
    </source>
</evidence>
<keyword evidence="1 15" id="KW-0540">Nuclease</keyword>
<dbReference type="GO" id="GO:0000724">
    <property type="term" value="P:double-strand break repair via homologous recombination"/>
    <property type="evidence" value="ECO:0007669"/>
    <property type="project" value="UniProtKB-UniRule"/>
</dbReference>
<accession>A0AAE9YXI3</accession>
<dbReference type="NCBIfam" id="TIGR00609">
    <property type="entry name" value="recB"/>
    <property type="match status" value="1"/>
</dbReference>
<dbReference type="EC" id="3.1.11.5" evidence="15"/>
<reference evidence="20 21" key="1">
    <citation type="journal article" date="2015" name="Genome Announc.">
        <title>Draft Genome Sequences of Marine Isolates of Thalassomonas viridans and Thalassomonas actiniarum.</title>
        <authorList>
            <person name="Olonade I."/>
            <person name="van Zyl L.J."/>
            <person name="Trindade M."/>
        </authorList>
    </citation>
    <scope>NUCLEOTIDE SEQUENCE [LARGE SCALE GENOMIC DNA]</scope>
    <source>
        <strain evidence="20 21">A5K-106</strain>
    </source>
</reference>
<evidence type="ECO:0000256" key="1">
    <source>
        <dbReference type="ARBA" id="ARBA00022722"/>
    </source>
</evidence>
<comment type="catalytic activity">
    <reaction evidence="13 15">
        <text>Couples ATP hydrolysis with the unwinding of duplex DNA by translocating in the 3'-5' direction.</text>
        <dbReference type="EC" id="5.6.2.4"/>
    </reaction>
</comment>
<evidence type="ECO:0000256" key="16">
    <source>
        <dbReference type="PROSITE-ProRule" id="PRU00560"/>
    </source>
</evidence>
<dbReference type="InterPro" id="IPR014017">
    <property type="entry name" value="DNA_helicase_UvrD-like_C"/>
</dbReference>
<dbReference type="Pfam" id="PF13361">
    <property type="entry name" value="UvrD_C"/>
    <property type="match status" value="1"/>
</dbReference>
<dbReference type="EC" id="5.6.2.4" evidence="15"/>
<comment type="domain">
    <text evidence="15">The C-terminal domain has nuclease activity and interacts with RecD. It interacts with RecA, facilitating its loading onto ssDNA.</text>
</comment>
<keyword evidence="4 15" id="KW-0227">DNA damage</keyword>
<dbReference type="PANTHER" id="PTHR11070">
    <property type="entry name" value="UVRD / RECB / PCRA DNA HELICASE FAMILY MEMBER"/>
    <property type="match status" value="1"/>
</dbReference>
<evidence type="ECO:0000256" key="4">
    <source>
        <dbReference type="ARBA" id="ARBA00022763"/>
    </source>
</evidence>
<keyword evidence="5 15" id="KW-0378">Hydrolase</keyword>
<dbReference type="RefSeq" id="WP_063888657.1">
    <property type="nucleotide sequence ID" value="NZ_CP059735.1"/>
</dbReference>
<evidence type="ECO:0000256" key="10">
    <source>
        <dbReference type="ARBA" id="ARBA00023125"/>
    </source>
</evidence>
<evidence type="ECO:0000256" key="3">
    <source>
        <dbReference type="ARBA" id="ARBA00022741"/>
    </source>
</evidence>
<feature type="domain" description="UvrD-like helicase C-terminal" evidence="19">
    <location>
        <begin position="488"/>
        <end position="742"/>
    </location>
</feature>
<dbReference type="InterPro" id="IPR038726">
    <property type="entry name" value="PDDEXK_AddAB-type"/>
</dbReference>
<comment type="cofactor">
    <cofactor evidence="15">
        <name>Mg(2+)</name>
        <dbReference type="ChEBI" id="CHEBI:18420"/>
    </cofactor>
    <text evidence="15">Binds 1 Mg(2+) ion per subunit.</text>
</comment>
<evidence type="ECO:0000256" key="14">
    <source>
        <dbReference type="ARBA" id="ARBA00048988"/>
    </source>
</evidence>
<dbReference type="AlphaFoldDB" id="A0AAE9YXI3"/>
<dbReference type="InterPro" id="IPR011335">
    <property type="entry name" value="Restrct_endonuc-II-like"/>
</dbReference>
<keyword evidence="11 15" id="KW-0234">DNA repair</keyword>
<feature type="binding site" evidence="15">
    <location>
        <position position="1095"/>
    </location>
    <ligand>
        <name>Mg(2+)</name>
        <dbReference type="ChEBI" id="CHEBI:18420"/>
    </ligand>
</feature>
<dbReference type="GO" id="GO:0005524">
    <property type="term" value="F:ATP binding"/>
    <property type="evidence" value="ECO:0007669"/>
    <property type="project" value="UniProtKB-UniRule"/>
</dbReference>
<sequence>MSQAPKNLVAHEIPLTGKHLIEASAGTGKTFNITRLYLRLLLEQKLPVEQILVMTFTKDATEELRGRIGAFIRTAINDWQLLVASDPYFAALAEKIDEDEASFLLKKALLFLDEAAIFTIHGFCKRVLSQHAFTSGMSFNSQMEASDQELLLEACQDWYRVLAQQSPEQFEQLAAFWPDPLTFLSHFSKAIYQVALSAKLETISAGTLAQAFQAKAQQALTALKHHEQELSLYLIEVKTGQERAKREQELAALKAWLAEIIEDINAFKDKMPDAFIDGRRFARAKHKQELVEIFAPVNEVKTAVKTLQQKLDKAQAYLVVKQGLDFISEQLGKKKQLQNMLSFDDLISRLQQCLTDEDNNKLAQVLFAQFPVALVDEFQDTDPLQFSILKAIYFQQADAVLFMIGDPKQAIYGFRGGDIFTYLSARSLCDFQWLMDTNWRSTPGMIQGYNRLFYGNDLQGEALPVFGYGIPYIPVKAAPEAGEKATLPGQEEQALQFIHFAIGEEHSEKQDKKKAPAKAKVKQDFRPVMANWCAGEIARLLSVPDGENALAARDIAILVRDGTEAGAIKQALQDLGLASVFLSNKANLLHSEQTEQFLSLLNGILHVENERLYTAALACGLLGFTPAKLYRLQRDELGWQELKFQFLALRQEWQHKGFITMALKLMHEHFVIDSREQDRTLTNLLHLFEILQSASQRHRQPQELVYYLEQEILKDNPELETELRLESDANLIKIVTQHGSKGLEYPVVFIPFASRHKDPLRFGNRNVTLVEYHDGNGQLKLSLDGSAEARQAMADEVYAESVRLLYVAVTRAEQRCYILTAEFEQYFNSPLGKTLKWQKDQDMAAALQQLAAENPGVIGVKQIKELTEETRRAEAISTASEIVPAAFTGKIERDWWLSSFSALSRNLRHGGVSTPDRDGETGVFQPGTAELLDSALLRFNLAKGAHTGNLLHDIFEHLDFNQPDWQEAMKWPLVKYGELTTGYSEQDLTAWLKQVLMAPLVQNDGAGQSQTSCCLADIPAVQTLRESEFYFPMSRANVASVAQLLTRHRQQSDRMLYQEAPDGGAGGKSDKRPPAKTVSLPAYQQLKGMMHGFIDLIFEHQGKYYLCDYKSSHLGNSFNAYQPGNLLANIQSNYYDLQYLIYALALHRHLAYALEDYDPGQHFGGIYYFYLRGMTHDPDHAGCGVYYRRICVEELTCLDAIFSGNSSQDDDPGNSRGNTKEGQEHA</sequence>
<evidence type="ECO:0000256" key="11">
    <source>
        <dbReference type="ARBA" id="ARBA00023204"/>
    </source>
</evidence>
<dbReference type="PANTHER" id="PTHR11070:SF23">
    <property type="entry name" value="RECBCD ENZYME SUBUNIT RECB"/>
    <property type="match status" value="1"/>
</dbReference>
<feature type="binding site" evidence="15">
    <location>
        <position position="952"/>
    </location>
    <ligand>
        <name>Mg(2+)</name>
        <dbReference type="ChEBI" id="CHEBI:18420"/>
    </ligand>
</feature>
<dbReference type="Gene3D" id="3.90.320.10">
    <property type="match status" value="1"/>
</dbReference>
<feature type="region of interest" description="Nuclease activity, interacts with RecD and RecA" evidence="15">
    <location>
        <begin position="894"/>
        <end position="1226"/>
    </location>
</feature>
<dbReference type="GO" id="GO:0000287">
    <property type="term" value="F:magnesium ion binding"/>
    <property type="evidence" value="ECO:0007669"/>
    <property type="project" value="UniProtKB-UniRule"/>
</dbReference>
<dbReference type="InterPro" id="IPR027417">
    <property type="entry name" value="P-loop_NTPase"/>
</dbReference>
<dbReference type="SUPFAM" id="SSF52540">
    <property type="entry name" value="P-loop containing nucleoside triphosphate hydrolases"/>
    <property type="match status" value="1"/>
</dbReference>
<dbReference type="GO" id="GO:0008854">
    <property type="term" value="F:exodeoxyribonuclease V activity"/>
    <property type="evidence" value="ECO:0007669"/>
    <property type="project" value="UniProtKB-EC"/>
</dbReference>
<dbReference type="HAMAP" id="MF_01485">
    <property type="entry name" value="RecB"/>
    <property type="match status" value="1"/>
</dbReference>
<keyword evidence="7 15" id="KW-0269">Exonuclease</keyword>
<keyword evidence="10 15" id="KW-0238">DNA-binding</keyword>
<dbReference type="CDD" id="cd22352">
    <property type="entry name" value="RecB_C-like"/>
    <property type="match status" value="1"/>
</dbReference>
<evidence type="ECO:0000256" key="6">
    <source>
        <dbReference type="ARBA" id="ARBA00022806"/>
    </source>
</evidence>
<keyword evidence="21" id="KW-1185">Reference proteome</keyword>
<dbReference type="Gene3D" id="1.10.486.10">
    <property type="entry name" value="PCRA, domain 4"/>
    <property type="match status" value="1"/>
</dbReference>
<comment type="function">
    <text evidence="15">A helicase/nuclease that prepares dsDNA breaks (DSB) for recombinational DNA repair. Binds to DSBs and unwinds DNA via a highly rapid and processive ATP-dependent bidirectional helicase activity. Unwinds dsDNA until it encounters a Chi (crossover hotspot instigator) sequence from the 3' direction. Cuts ssDNA a few nucleotides 3' to the Chi site. The properties and activities of the enzyme are changed at Chi. The Chi-altered holoenzyme produces a long 3'-ssDNA overhang and facilitates RecA-binding to the ssDNA for homologous DNA recombination and repair. Holoenzyme degrades any linearized DNA that is unable to undergo homologous recombination. In the holoenzyme this subunit contributes ATPase, 3'-5' helicase, exonuclease activity and loads RecA onto ssDNA.</text>
</comment>
<feature type="binding site" evidence="16">
    <location>
        <begin position="23"/>
        <end position="30"/>
    </location>
    <ligand>
        <name>ATP</name>
        <dbReference type="ChEBI" id="CHEBI:30616"/>
    </ligand>
</feature>
<name>A0AAE9YXI3_9GAMM</name>
<dbReference type="GO" id="GO:0003677">
    <property type="term" value="F:DNA binding"/>
    <property type="evidence" value="ECO:0007669"/>
    <property type="project" value="UniProtKB-UniRule"/>
</dbReference>
<dbReference type="GO" id="GO:0043138">
    <property type="term" value="F:3'-5' DNA helicase activity"/>
    <property type="evidence" value="ECO:0007669"/>
    <property type="project" value="UniProtKB-UniRule"/>
</dbReference>
<comment type="catalytic activity">
    <reaction evidence="14 15">
        <text>ATP + H2O = ADP + phosphate + H(+)</text>
        <dbReference type="Rhea" id="RHEA:13065"/>
        <dbReference type="ChEBI" id="CHEBI:15377"/>
        <dbReference type="ChEBI" id="CHEBI:15378"/>
        <dbReference type="ChEBI" id="CHEBI:30616"/>
        <dbReference type="ChEBI" id="CHEBI:43474"/>
        <dbReference type="ChEBI" id="CHEBI:456216"/>
        <dbReference type="EC" id="5.6.2.4"/>
    </reaction>
</comment>
<organism evidence="20 21">
    <name type="scientific">Thalassomonas actiniarum</name>
    <dbReference type="NCBI Taxonomy" id="485447"/>
    <lineage>
        <taxon>Bacteria</taxon>
        <taxon>Pseudomonadati</taxon>
        <taxon>Pseudomonadota</taxon>
        <taxon>Gammaproteobacteria</taxon>
        <taxon>Alteromonadales</taxon>
        <taxon>Colwelliaceae</taxon>
        <taxon>Thalassomonas</taxon>
    </lineage>
</organism>
<proteinExistence type="inferred from homology"/>
<feature type="domain" description="UvrD-like helicase ATP-binding" evidence="18">
    <location>
        <begin position="2"/>
        <end position="442"/>
    </location>
</feature>
<dbReference type="KEGG" id="tact:SG35_012725"/>
<evidence type="ECO:0000256" key="8">
    <source>
        <dbReference type="ARBA" id="ARBA00022840"/>
    </source>
</evidence>
<dbReference type="InterPro" id="IPR004586">
    <property type="entry name" value="RecB"/>
</dbReference>
<dbReference type="Proteomes" id="UP000032568">
    <property type="component" value="Chromosome"/>
</dbReference>
<evidence type="ECO:0000256" key="12">
    <source>
        <dbReference type="ARBA" id="ARBA00023235"/>
    </source>
</evidence>
<dbReference type="Gene3D" id="1.10.3170.10">
    <property type="entry name" value="Recbcd, chain B, domain 2"/>
    <property type="match status" value="1"/>
</dbReference>
<dbReference type="Pfam" id="PF12705">
    <property type="entry name" value="PDDEXK_1"/>
    <property type="match status" value="1"/>
</dbReference>
<evidence type="ECO:0000256" key="5">
    <source>
        <dbReference type="ARBA" id="ARBA00022801"/>
    </source>
</evidence>
<dbReference type="Gene3D" id="3.40.50.300">
    <property type="entry name" value="P-loop containing nucleotide triphosphate hydrolases"/>
    <property type="match status" value="2"/>
</dbReference>
<feature type="region of interest" description="Disordered" evidence="17">
    <location>
        <begin position="1207"/>
        <end position="1226"/>
    </location>
</feature>
<evidence type="ECO:0000256" key="2">
    <source>
        <dbReference type="ARBA" id="ARBA00022723"/>
    </source>
</evidence>
<evidence type="ECO:0000313" key="21">
    <source>
        <dbReference type="Proteomes" id="UP000032568"/>
    </source>
</evidence>
<keyword evidence="2 15" id="KW-0479">Metal-binding</keyword>
<dbReference type="InterPro" id="IPR011604">
    <property type="entry name" value="PDDEXK-like_dom_sf"/>
</dbReference>
<dbReference type="PROSITE" id="PS51198">
    <property type="entry name" value="UVRD_HELICASE_ATP_BIND"/>
    <property type="match status" value="1"/>
</dbReference>
<evidence type="ECO:0000256" key="17">
    <source>
        <dbReference type="SAM" id="MobiDB-lite"/>
    </source>
</evidence>
<keyword evidence="9 15" id="KW-0460">Magnesium</keyword>
<dbReference type="InterPro" id="IPR000212">
    <property type="entry name" value="DNA_helicase_UvrD/REP"/>
</dbReference>
<dbReference type="GO" id="GO:0005829">
    <property type="term" value="C:cytosol"/>
    <property type="evidence" value="ECO:0007669"/>
    <property type="project" value="TreeGrafter"/>
</dbReference>
<evidence type="ECO:0000256" key="7">
    <source>
        <dbReference type="ARBA" id="ARBA00022839"/>
    </source>
</evidence>
<dbReference type="GO" id="GO:0009338">
    <property type="term" value="C:exodeoxyribonuclease V complex"/>
    <property type="evidence" value="ECO:0007669"/>
    <property type="project" value="TreeGrafter"/>
</dbReference>
<dbReference type="Pfam" id="PF00580">
    <property type="entry name" value="UvrD-helicase"/>
    <property type="match status" value="1"/>
</dbReference>
<comment type="similarity">
    <text evidence="15">Belongs to the helicase family. UvrD subfamily.</text>
</comment>
<evidence type="ECO:0000256" key="13">
    <source>
        <dbReference type="ARBA" id="ARBA00034617"/>
    </source>
</evidence>
<feature type="region of interest" description="DNA-binding and helicase activity, interacts with RecC" evidence="15">
    <location>
        <begin position="1"/>
        <end position="844"/>
    </location>
</feature>
<evidence type="ECO:0000313" key="20">
    <source>
        <dbReference type="EMBL" id="WDE01412.1"/>
    </source>
</evidence>
<comment type="catalytic activity">
    <reaction evidence="15">
        <text>Exonucleolytic cleavage (in the presence of ATP) in either 5'- to 3'- or 3'- to 5'-direction to yield 5'-phosphooligonucleotides.</text>
        <dbReference type="EC" id="3.1.11.5"/>
    </reaction>
</comment>
<dbReference type="SUPFAM" id="SSF52980">
    <property type="entry name" value="Restriction endonuclease-like"/>
    <property type="match status" value="1"/>
</dbReference>
<comment type="subunit">
    <text evidence="15">Heterotrimer of RecB, RecC and RecD. All subunits contribute to DNA-binding. Interacts with RecA.</text>
</comment>